<dbReference type="OrthoDB" id="5501410at2"/>
<proteinExistence type="predicted"/>
<protein>
    <submittedName>
        <fullName evidence="1">Uncharacterized protein</fullName>
    </submittedName>
</protein>
<evidence type="ECO:0000313" key="1">
    <source>
        <dbReference type="EMBL" id="EDM77143.1"/>
    </source>
</evidence>
<dbReference type="Proteomes" id="UP000005801">
    <property type="component" value="Unassembled WGS sequence"/>
</dbReference>
<name>A6GAF5_9BACT</name>
<dbReference type="AlphaFoldDB" id="A6GAF5"/>
<organism evidence="1 2">
    <name type="scientific">Plesiocystis pacifica SIR-1</name>
    <dbReference type="NCBI Taxonomy" id="391625"/>
    <lineage>
        <taxon>Bacteria</taxon>
        <taxon>Pseudomonadati</taxon>
        <taxon>Myxococcota</taxon>
        <taxon>Polyangia</taxon>
        <taxon>Nannocystales</taxon>
        <taxon>Nannocystaceae</taxon>
        <taxon>Plesiocystis</taxon>
    </lineage>
</organism>
<reference evidence="1 2" key="1">
    <citation type="submission" date="2007-06" db="EMBL/GenBank/DDBJ databases">
        <authorList>
            <person name="Shimkets L."/>
            <person name="Ferriera S."/>
            <person name="Johnson J."/>
            <person name="Kravitz S."/>
            <person name="Beeson K."/>
            <person name="Sutton G."/>
            <person name="Rogers Y.-H."/>
            <person name="Friedman R."/>
            <person name="Frazier M."/>
            <person name="Venter J.C."/>
        </authorList>
    </citation>
    <scope>NUCLEOTIDE SEQUENCE [LARGE SCALE GENOMIC DNA]</scope>
    <source>
        <strain evidence="1 2">SIR-1</strain>
    </source>
</reference>
<comment type="caution">
    <text evidence="1">The sequence shown here is derived from an EMBL/GenBank/DDBJ whole genome shotgun (WGS) entry which is preliminary data.</text>
</comment>
<dbReference type="EMBL" id="ABCS01000051">
    <property type="protein sequence ID" value="EDM77143.1"/>
    <property type="molecule type" value="Genomic_DNA"/>
</dbReference>
<evidence type="ECO:0000313" key="2">
    <source>
        <dbReference type="Proteomes" id="UP000005801"/>
    </source>
</evidence>
<accession>A6GAF5</accession>
<sequence>MRRARALLRHPRVEFLVGCGLLLGPLVYALTLPGPGLSVPSVVVPEVAAPAAAEVAVEVEAEEPGEDDAGHIGMCVDPSAPQIVVEQVEVQVEVDPSTHALEFAPLIDDRLVFSTKLADEDVEAWAPGELYAGEGTVDFIAAKAVELEALPLEHYVQAGRAVDLYGVEGKLCSARAGALELVAQYQGEELNSFDEGIYDWETGEYLLDEGERLALIWDHEPAWLSAVVEYGEDCTDEDVRRALWARSPALPAPAIATERATPPALRLTRQHERRFLASETFEAAAADYAAYRAELEAEGYGDYEPTWDELLEQDGPSTRVWSDAKGRPVLTAFEFGYAGESCGDGFDSYHSVVERVRGAELVDVGMSAQIVAVFDSDLDGNWELFYDDADEWGPSWTVYEELPSAGPDEGPGWLVVSEGSVDADWFCPC</sequence>
<dbReference type="STRING" id="391625.PPSIR1_30711"/>
<keyword evidence="2" id="KW-1185">Reference proteome</keyword>
<gene>
    <name evidence="1" type="ORF">PPSIR1_30711</name>
</gene>
<dbReference type="RefSeq" id="WP_006973697.1">
    <property type="nucleotide sequence ID" value="NZ_ABCS01000051.1"/>
</dbReference>